<protein>
    <submittedName>
        <fullName evidence="1">Uncharacterized conserved protein</fullName>
    </submittedName>
</protein>
<dbReference type="AlphaFoldDB" id="A0A1H8IRK0"/>
<reference evidence="1 2" key="1">
    <citation type="submission" date="2016-10" db="EMBL/GenBank/DDBJ databases">
        <authorList>
            <person name="de Groot N.N."/>
        </authorList>
    </citation>
    <scope>NUCLEOTIDE SEQUENCE [LARGE SCALE GENOMIC DNA]</scope>
    <source>
        <strain evidence="1 2">Nm22</strain>
    </source>
</reference>
<dbReference type="EMBL" id="FOCP01000039">
    <property type="protein sequence ID" value="SEN71022.1"/>
    <property type="molecule type" value="Genomic_DNA"/>
</dbReference>
<gene>
    <name evidence="1" type="ORF">SAMN05216325_1396</name>
</gene>
<dbReference type="OrthoDB" id="8639774at2"/>
<dbReference type="Proteomes" id="UP000199459">
    <property type="component" value="Unassembled WGS sequence"/>
</dbReference>
<evidence type="ECO:0000313" key="1">
    <source>
        <dbReference type="EMBL" id="SEN71022.1"/>
    </source>
</evidence>
<proteinExistence type="predicted"/>
<name>A0A1H8IRK0_9PROT</name>
<dbReference type="RefSeq" id="WP_090634744.1">
    <property type="nucleotide sequence ID" value="NZ_FOCP01000039.1"/>
</dbReference>
<accession>A0A1H8IRK0</accession>
<organism evidence="1 2">
    <name type="scientific">Nitrosomonas marina</name>
    <dbReference type="NCBI Taxonomy" id="917"/>
    <lineage>
        <taxon>Bacteria</taxon>
        <taxon>Pseudomonadati</taxon>
        <taxon>Pseudomonadota</taxon>
        <taxon>Betaproteobacteria</taxon>
        <taxon>Nitrosomonadales</taxon>
        <taxon>Nitrosomonadaceae</taxon>
        <taxon>Nitrosomonas</taxon>
    </lineage>
</organism>
<sequence>MRINLLGLAMILLGLTARDTIAKEGADQYPNGAENWLAGAAPPAGNYFLNYSGHYSGSLRNGDSNEVSEASLDTWFNAFRFIHISETRILGGNFSAHIVIPIVHQSMNCSDCTSISGLGDITISPVGFSWHLGDWHWVAAMDIRMPTGKYKAGKPEKSIGTNYWSIEPLFAVTWLSEKGWEISNKFMYNIKDTNKEFRTTTGEPQMDYASGDELHIDFLVGKRFGLWGIGLSGYYLKQTTNDKLDGQIISPALGPWSPGRKGEVLAIGPSVIYNSPTGTILIGQLQNEMYATNRFQGYMAWLRLNIPF</sequence>
<evidence type="ECO:0000313" key="2">
    <source>
        <dbReference type="Proteomes" id="UP000199459"/>
    </source>
</evidence>
<dbReference type="Pfam" id="PF13557">
    <property type="entry name" value="Phenol_MetA_deg"/>
    <property type="match status" value="1"/>
</dbReference>
<dbReference type="InterPro" id="IPR025737">
    <property type="entry name" value="FApF"/>
</dbReference>